<comment type="caution">
    <text evidence="11">The sequence shown here is derived from an EMBL/GenBank/DDBJ whole genome shotgun (WGS) entry which is preliminary data.</text>
</comment>
<evidence type="ECO:0000256" key="7">
    <source>
        <dbReference type="ARBA" id="ARBA00023136"/>
    </source>
</evidence>
<reference evidence="11 12" key="1">
    <citation type="journal article" date="2020" name="IScience">
        <title>Genome Sequencing of the Endangered Kingdonia uniflora (Circaeasteraceae, Ranunculales) Reveals Potential Mechanisms of Evolutionary Specialization.</title>
        <authorList>
            <person name="Sun Y."/>
            <person name="Deng T."/>
            <person name="Zhang A."/>
            <person name="Moore M.J."/>
            <person name="Landis J.B."/>
            <person name="Lin N."/>
            <person name="Zhang H."/>
            <person name="Zhang X."/>
            <person name="Huang J."/>
            <person name="Zhang X."/>
            <person name="Sun H."/>
            <person name="Wang H."/>
        </authorList>
    </citation>
    <scope>NUCLEOTIDE SEQUENCE [LARGE SCALE GENOMIC DNA]</scope>
    <source>
        <strain evidence="11">TB1705</strain>
        <tissue evidence="11">Leaf</tissue>
    </source>
</reference>
<dbReference type="AlphaFoldDB" id="A0A7J7LPU3"/>
<evidence type="ECO:0000256" key="9">
    <source>
        <dbReference type="RuleBase" id="RU369115"/>
    </source>
</evidence>
<feature type="region of interest" description="Disordered" evidence="10">
    <location>
        <begin position="1"/>
        <end position="27"/>
    </location>
</feature>
<organism evidence="11 12">
    <name type="scientific">Kingdonia uniflora</name>
    <dbReference type="NCBI Taxonomy" id="39325"/>
    <lineage>
        <taxon>Eukaryota</taxon>
        <taxon>Viridiplantae</taxon>
        <taxon>Streptophyta</taxon>
        <taxon>Embryophyta</taxon>
        <taxon>Tracheophyta</taxon>
        <taxon>Spermatophyta</taxon>
        <taxon>Magnoliopsida</taxon>
        <taxon>Ranunculales</taxon>
        <taxon>Circaeasteraceae</taxon>
        <taxon>Kingdonia</taxon>
    </lineage>
</organism>
<keyword evidence="4 9" id="KW-0926">Vacuole</keyword>
<dbReference type="InterPro" id="IPR008217">
    <property type="entry name" value="Ccc1_fam"/>
</dbReference>
<evidence type="ECO:0000256" key="3">
    <source>
        <dbReference type="ARBA" id="ARBA00022496"/>
    </source>
</evidence>
<dbReference type="Proteomes" id="UP000541444">
    <property type="component" value="Unassembled WGS sequence"/>
</dbReference>
<keyword evidence="3" id="KW-0410">Iron transport</keyword>
<evidence type="ECO:0000256" key="8">
    <source>
        <dbReference type="ARBA" id="ARBA00044464"/>
    </source>
</evidence>
<comment type="subcellular location">
    <subcellularLocation>
        <location evidence="1 9">Vacuole membrane</location>
        <topology evidence="1 9">Multi-pass membrane protein</topology>
    </subcellularLocation>
</comment>
<dbReference type="PANTHER" id="PTHR31851">
    <property type="entry name" value="FE(2+)/MN(2+) TRANSPORTER PCL1"/>
    <property type="match status" value="1"/>
</dbReference>
<name>A0A7J7LPU3_9MAGN</name>
<evidence type="ECO:0000313" key="12">
    <source>
        <dbReference type="Proteomes" id="UP000541444"/>
    </source>
</evidence>
<accession>A0A7J7LPU3</accession>
<keyword evidence="9" id="KW-0813">Transport</keyword>
<evidence type="ECO:0000256" key="1">
    <source>
        <dbReference type="ARBA" id="ARBA00004128"/>
    </source>
</evidence>
<comment type="catalytic activity">
    <reaction evidence="8">
        <text>Fe(2+)(in) = Fe(2+)(out)</text>
        <dbReference type="Rhea" id="RHEA:28486"/>
        <dbReference type="ChEBI" id="CHEBI:29033"/>
    </reaction>
    <physiologicalReaction direction="left-to-right" evidence="8">
        <dbReference type="Rhea" id="RHEA:28487"/>
    </physiologicalReaction>
</comment>
<keyword evidence="7" id="KW-0472">Membrane</keyword>
<evidence type="ECO:0000256" key="6">
    <source>
        <dbReference type="ARBA" id="ARBA00022989"/>
    </source>
</evidence>
<dbReference type="Pfam" id="PF01988">
    <property type="entry name" value="VIT1"/>
    <property type="match status" value="1"/>
</dbReference>
<dbReference type="GO" id="GO:0140315">
    <property type="term" value="F:iron ion sequestering activity"/>
    <property type="evidence" value="ECO:0007669"/>
    <property type="project" value="UniProtKB-UniRule"/>
</dbReference>
<dbReference type="EMBL" id="JACGCM010002114">
    <property type="protein sequence ID" value="KAF6144685.1"/>
    <property type="molecule type" value="Genomic_DNA"/>
</dbReference>
<dbReference type="OrthoDB" id="73465at2759"/>
<evidence type="ECO:0000256" key="2">
    <source>
        <dbReference type="ARBA" id="ARBA00007049"/>
    </source>
</evidence>
<protein>
    <recommendedName>
        <fullName evidence="9">Vacuolar iron transporter</fullName>
    </recommendedName>
</protein>
<keyword evidence="9" id="KW-0406">Ion transport</keyword>
<comment type="function">
    <text evidence="9">Vacuolar Fe(2+) uptake transporter.</text>
</comment>
<dbReference type="GO" id="GO:0005384">
    <property type="term" value="F:manganese ion transmembrane transporter activity"/>
    <property type="evidence" value="ECO:0007669"/>
    <property type="project" value="InterPro"/>
</dbReference>
<gene>
    <name evidence="11" type="ORF">GIB67_006177</name>
</gene>
<dbReference type="GO" id="GO:0005381">
    <property type="term" value="F:iron ion transmembrane transporter activity"/>
    <property type="evidence" value="ECO:0007669"/>
    <property type="project" value="UniProtKB-UniRule"/>
</dbReference>
<evidence type="ECO:0000256" key="4">
    <source>
        <dbReference type="ARBA" id="ARBA00022554"/>
    </source>
</evidence>
<proteinExistence type="inferred from homology"/>
<keyword evidence="3" id="KW-0408">Iron</keyword>
<dbReference type="GO" id="GO:0005774">
    <property type="term" value="C:vacuolar membrane"/>
    <property type="evidence" value="ECO:0007669"/>
    <property type="project" value="UniProtKB-SubCell"/>
</dbReference>
<evidence type="ECO:0000256" key="10">
    <source>
        <dbReference type="SAM" id="MobiDB-lite"/>
    </source>
</evidence>
<dbReference type="GO" id="GO:0030026">
    <property type="term" value="P:intracellular manganese ion homeostasis"/>
    <property type="evidence" value="ECO:0007669"/>
    <property type="project" value="InterPro"/>
</dbReference>
<keyword evidence="6" id="KW-1133">Transmembrane helix</keyword>
<sequence length="84" mass="8329">MGKGDVGSTEASKKLLNNRTGTDSERHFKSKEVVRDVIIGVSDGLTVPFALAAGLSGAKVASSIILTAGLAEVAAGAISMGLGG</sequence>
<keyword evidence="5" id="KW-0812">Transmembrane</keyword>
<evidence type="ECO:0000256" key="5">
    <source>
        <dbReference type="ARBA" id="ARBA00022692"/>
    </source>
</evidence>
<evidence type="ECO:0000313" key="11">
    <source>
        <dbReference type="EMBL" id="KAF6144685.1"/>
    </source>
</evidence>
<comment type="similarity">
    <text evidence="2 9">Belongs to the CCC1 family.</text>
</comment>
<keyword evidence="12" id="KW-1185">Reference proteome</keyword>